<dbReference type="PANTHER" id="PTHR22912:SF217">
    <property type="entry name" value="DIHYDROLIPOYL DEHYDROGENASE"/>
    <property type="match status" value="1"/>
</dbReference>
<evidence type="ECO:0000256" key="8">
    <source>
        <dbReference type="ARBA" id="ARBA00023027"/>
    </source>
</evidence>
<dbReference type="GO" id="GO:0005737">
    <property type="term" value="C:cytoplasm"/>
    <property type="evidence" value="ECO:0007669"/>
    <property type="project" value="UniProtKB-SubCell"/>
</dbReference>
<comment type="similarity">
    <text evidence="3">Belongs to the class-I pyridine nucleotide-disulfide oxidoreductase family.</text>
</comment>
<dbReference type="EMBL" id="VSSQ01000073">
    <property type="protein sequence ID" value="MPL73502.1"/>
    <property type="molecule type" value="Genomic_DNA"/>
</dbReference>
<keyword evidence="10" id="KW-0676">Redox-active center</keyword>
<evidence type="ECO:0000313" key="13">
    <source>
        <dbReference type="EMBL" id="MPL73502.1"/>
    </source>
</evidence>
<dbReference type="GO" id="GO:0006103">
    <property type="term" value="P:2-oxoglutarate metabolic process"/>
    <property type="evidence" value="ECO:0007669"/>
    <property type="project" value="TreeGrafter"/>
</dbReference>
<dbReference type="PIRSF" id="PIRSF000350">
    <property type="entry name" value="Mercury_reductase_MerA"/>
    <property type="match status" value="1"/>
</dbReference>
<accession>A0A644U3U4</accession>
<gene>
    <name evidence="13" type="primary">lpd_6</name>
    <name evidence="13" type="ORF">SDC9_19302</name>
</gene>
<reference evidence="13" key="1">
    <citation type="submission" date="2019-08" db="EMBL/GenBank/DDBJ databases">
        <authorList>
            <person name="Kucharzyk K."/>
            <person name="Murdoch R.W."/>
            <person name="Higgins S."/>
            <person name="Loffler F."/>
        </authorList>
    </citation>
    <scope>NUCLEOTIDE SEQUENCE</scope>
</reference>
<dbReference type="InterPro" id="IPR001100">
    <property type="entry name" value="Pyr_nuc-diS_OxRdtase"/>
</dbReference>
<evidence type="ECO:0000256" key="2">
    <source>
        <dbReference type="ARBA" id="ARBA00004496"/>
    </source>
</evidence>
<dbReference type="InterPro" id="IPR036188">
    <property type="entry name" value="FAD/NAD-bd_sf"/>
</dbReference>
<dbReference type="NCBIfam" id="TIGR01350">
    <property type="entry name" value="lipoamide_DH"/>
    <property type="match status" value="1"/>
</dbReference>
<feature type="domain" description="FAD/NAD(P)-binding" evidence="12">
    <location>
        <begin position="3"/>
        <end position="324"/>
    </location>
</feature>
<evidence type="ECO:0000256" key="9">
    <source>
        <dbReference type="ARBA" id="ARBA00023157"/>
    </source>
</evidence>
<keyword evidence="8" id="KW-0520">NAD</keyword>
<dbReference type="SUPFAM" id="SSF55424">
    <property type="entry name" value="FAD/NAD-linked reductases, dimerisation (C-terminal) domain"/>
    <property type="match status" value="1"/>
</dbReference>
<dbReference type="InterPro" id="IPR012999">
    <property type="entry name" value="Pyr_OxRdtase_I_AS"/>
</dbReference>
<evidence type="ECO:0000256" key="3">
    <source>
        <dbReference type="ARBA" id="ARBA00007532"/>
    </source>
</evidence>
<keyword evidence="5" id="KW-0285">Flavoprotein</keyword>
<dbReference type="PANTHER" id="PTHR22912">
    <property type="entry name" value="DISULFIDE OXIDOREDUCTASE"/>
    <property type="match status" value="1"/>
</dbReference>
<dbReference type="InterPro" id="IPR006258">
    <property type="entry name" value="Lipoamide_DH"/>
</dbReference>
<evidence type="ECO:0000256" key="4">
    <source>
        <dbReference type="ARBA" id="ARBA00022490"/>
    </source>
</evidence>
<evidence type="ECO:0000256" key="1">
    <source>
        <dbReference type="ARBA" id="ARBA00001974"/>
    </source>
</evidence>
<dbReference type="GO" id="GO:0050660">
    <property type="term" value="F:flavin adenine dinucleotide binding"/>
    <property type="evidence" value="ECO:0007669"/>
    <property type="project" value="InterPro"/>
</dbReference>
<evidence type="ECO:0000256" key="6">
    <source>
        <dbReference type="ARBA" id="ARBA00022827"/>
    </source>
</evidence>
<evidence type="ECO:0000256" key="10">
    <source>
        <dbReference type="ARBA" id="ARBA00023284"/>
    </source>
</evidence>
<keyword evidence="7 13" id="KW-0560">Oxidoreductase</keyword>
<dbReference type="EC" id="1.8.1.4" evidence="13"/>
<dbReference type="PRINTS" id="PR00411">
    <property type="entry name" value="PNDRDTASEI"/>
</dbReference>
<comment type="caution">
    <text evidence="13">The sequence shown here is derived from an EMBL/GenBank/DDBJ whole genome shotgun (WGS) entry which is preliminary data.</text>
</comment>
<organism evidence="13">
    <name type="scientific">bioreactor metagenome</name>
    <dbReference type="NCBI Taxonomy" id="1076179"/>
    <lineage>
        <taxon>unclassified sequences</taxon>
        <taxon>metagenomes</taxon>
        <taxon>ecological metagenomes</taxon>
    </lineage>
</organism>
<dbReference type="Pfam" id="PF07992">
    <property type="entry name" value="Pyr_redox_2"/>
    <property type="match status" value="1"/>
</dbReference>
<keyword evidence="9" id="KW-1015">Disulfide bond</keyword>
<dbReference type="FunFam" id="3.30.390.30:FF:000001">
    <property type="entry name" value="Dihydrolipoyl dehydrogenase"/>
    <property type="match status" value="1"/>
</dbReference>
<comment type="cofactor">
    <cofactor evidence="1">
        <name>FAD</name>
        <dbReference type="ChEBI" id="CHEBI:57692"/>
    </cofactor>
</comment>
<evidence type="ECO:0000259" key="12">
    <source>
        <dbReference type="Pfam" id="PF07992"/>
    </source>
</evidence>
<dbReference type="InterPro" id="IPR023753">
    <property type="entry name" value="FAD/NAD-binding_dom"/>
</dbReference>
<comment type="subcellular location">
    <subcellularLocation>
        <location evidence="2">Cytoplasm</location>
    </subcellularLocation>
</comment>
<evidence type="ECO:0000259" key="11">
    <source>
        <dbReference type="Pfam" id="PF02852"/>
    </source>
</evidence>
<keyword evidence="4" id="KW-0963">Cytoplasm</keyword>
<dbReference type="SUPFAM" id="SSF51905">
    <property type="entry name" value="FAD/NAD(P)-binding domain"/>
    <property type="match status" value="1"/>
</dbReference>
<dbReference type="PRINTS" id="PR00368">
    <property type="entry name" value="FADPNR"/>
</dbReference>
<dbReference type="Pfam" id="PF02852">
    <property type="entry name" value="Pyr_redox_dim"/>
    <property type="match status" value="1"/>
</dbReference>
<feature type="domain" description="Pyridine nucleotide-disulphide oxidoreductase dimerisation" evidence="11">
    <location>
        <begin position="344"/>
        <end position="452"/>
    </location>
</feature>
<dbReference type="InterPro" id="IPR004099">
    <property type="entry name" value="Pyr_nucl-diS_OxRdtase_dimer"/>
</dbReference>
<name>A0A644U3U4_9ZZZZ</name>
<dbReference type="InterPro" id="IPR016156">
    <property type="entry name" value="FAD/NAD-linked_Rdtase_dimer_sf"/>
</dbReference>
<dbReference type="AlphaFoldDB" id="A0A644U3U4"/>
<dbReference type="GO" id="GO:0004148">
    <property type="term" value="F:dihydrolipoyl dehydrogenase (NADH) activity"/>
    <property type="evidence" value="ECO:0007669"/>
    <property type="project" value="UniProtKB-EC"/>
</dbReference>
<proteinExistence type="inferred from homology"/>
<protein>
    <submittedName>
        <fullName evidence="13">Dihydrolipoyl dehydrogenase</fullName>
        <ecNumber evidence="13">1.8.1.4</ecNumber>
    </submittedName>
</protein>
<dbReference type="InterPro" id="IPR050151">
    <property type="entry name" value="Class-I_Pyr_Nuc-Dis_Oxidored"/>
</dbReference>
<keyword evidence="6" id="KW-0274">FAD</keyword>
<evidence type="ECO:0000256" key="5">
    <source>
        <dbReference type="ARBA" id="ARBA00022630"/>
    </source>
</evidence>
<evidence type="ECO:0000256" key="7">
    <source>
        <dbReference type="ARBA" id="ARBA00023002"/>
    </source>
</evidence>
<dbReference type="Gene3D" id="3.50.50.60">
    <property type="entry name" value="FAD/NAD(P)-binding domain"/>
    <property type="match status" value="2"/>
</dbReference>
<dbReference type="Gene3D" id="3.30.390.30">
    <property type="match status" value="1"/>
</dbReference>
<sequence length="463" mass="49382">MNYDVIVIGSGPGGYVAAIRASQLGMKVAVVERAELGGICLNWGCIPTKALLKSAQVYGYLSHAADYGVSVSGDIKADFEAMVKRSRGVAEGMSKGIQFLFKKNKIHHIAGTGKLKSGKAVEVTDAEGKKTDYQANHIILATGARSRELPNLKQDGKKIIGYREAMTLDKQPESMVVVGSGAIGSEFAYFYHTIGTRVTLVEFMPNVVPVEDEEVSKQLERSFKKSGMKVMTSSTVESVDTSGDLCKVTVKTKKGEEIIEAEIVLSAVGISTNLEGLGLEETGVAIDKGKVVVDDFYKTSVDGVYAIGDIVHGPALAHVASHEGILCVEKIAGKHVEPLDYGNIPGCTYTQPEIASVGMTEKAAREAGYDIKVGKFPYSASGKASAAGSKEGFVKVIFDAKYGEWLGAHMIGDNVTEMIAEVVVARKLETTGEEIIKAVHPHPTMSEAVMEAVAAAYDEVIHI</sequence>
<dbReference type="PROSITE" id="PS00076">
    <property type="entry name" value="PYRIDINE_REDOX_1"/>
    <property type="match status" value="1"/>
</dbReference>